<dbReference type="Proteomes" id="UP001152531">
    <property type="component" value="Unassembled WGS sequence"/>
</dbReference>
<protein>
    <submittedName>
        <fullName evidence="1">Chorismate mutase</fullName>
    </submittedName>
</protein>
<keyword evidence="2" id="KW-1185">Reference proteome</keyword>
<evidence type="ECO:0000313" key="1">
    <source>
        <dbReference type="EMBL" id="CAH6720896.1"/>
    </source>
</evidence>
<accession>A0ACA9Y7Q5</accession>
<dbReference type="EMBL" id="CALSDN010000004">
    <property type="protein sequence ID" value="CAH6720896.1"/>
    <property type="molecule type" value="Genomic_DNA"/>
</dbReference>
<proteinExistence type="predicted"/>
<gene>
    <name evidence="1" type="ORF">CLIB1444_04S10374</name>
</gene>
<sequence>MDFMKPDTVLDLNNIRQALIRMEETIVFALIERSQFYSSPSVYEPKKFIPNFEGSMLDWFLLQLEKIHSQVRRYEAPDESPFFPDDILPTILPSINYPKILADYSNEINVNDEIKKFYVHDIVPKISCKLGEQQENLGSVSTSDVECLQTISRRIHFGKFVAESKFQNDKENYIRMIKEKDVEGIERSITNKAVEDKILERLEIKAESYGIDPSLKFSQNKQSKVDPKVISQLYKDYIIPLTKKVEIDYLLRRLEDDF</sequence>
<comment type="caution">
    <text evidence="1">The sequence shown here is derived from an EMBL/GenBank/DDBJ whole genome shotgun (WGS) entry which is preliminary data.</text>
</comment>
<reference evidence="1" key="1">
    <citation type="submission" date="2022-06" db="EMBL/GenBank/DDBJ databases">
        <authorList>
            <person name="Legras J.-L."/>
            <person name="Devillers H."/>
            <person name="Grondin C."/>
        </authorList>
    </citation>
    <scope>NUCLEOTIDE SEQUENCE</scope>
    <source>
        <strain evidence="1">CLIB 1444</strain>
    </source>
</reference>
<organism evidence="1 2">
    <name type="scientific">[Candida] jaroonii</name>
    <dbReference type="NCBI Taxonomy" id="467808"/>
    <lineage>
        <taxon>Eukaryota</taxon>
        <taxon>Fungi</taxon>
        <taxon>Dikarya</taxon>
        <taxon>Ascomycota</taxon>
        <taxon>Saccharomycotina</taxon>
        <taxon>Pichiomycetes</taxon>
        <taxon>Debaryomycetaceae</taxon>
        <taxon>Yamadazyma</taxon>
    </lineage>
</organism>
<evidence type="ECO:0000313" key="2">
    <source>
        <dbReference type="Proteomes" id="UP001152531"/>
    </source>
</evidence>
<name>A0ACA9Y7Q5_9ASCO</name>